<feature type="domain" description="Penicillin binding protein A dimerisation" evidence="2">
    <location>
        <begin position="52"/>
        <end position="134"/>
    </location>
</feature>
<evidence type="ECO:0000313" key="4">
    <source>
        <dbReference type="Proteomes" id="UP001501599"/>
    </source>
</evidence>
<evidence type="ECO:0000259" key="2">
    <source>
        <dbReference type="Pfam" id="PF21922"/>
    </source>
</evidence>
<dbReference type="SUPFAM" id="SSF56601">
    <property type="entry name" value="beta-lactamase/transpeptidase-like"/>
    <property type="match status" value="1"/>
</dbReference>
<protein>
    <submittedName>
        <fullName evidence="3">Penicillin-binding transpeptidase domain-containing protein</fullName>
    </submittedName>
</protein>
<dbReference type="PANTHER" id="PTHR30627:SF24">
    <property type="entry name" value="PENICILLIN-BINDING PROTEIN 4B"/>
    <property type="match status" value="1"/>
</dbReference>
<accession>A0ABN3AZJ8</accession>
<dbReference type="Gene3D" id="3.90.1310.10">
    <property type="entry name" value="Penicillin-binding protein 2a (Domain 2)"/>
    <property type="match status" value="1"/>
</dbReference>
<dbReference type="Pfam" id="PF21922">
    <property type="entry name" value="PBP_dimer_2"/>
    <property type="match status" value="1"/>
</dbReference>
<dbReference type="Proteomes" id="UP001501599">
    <property type="component" value="Unassembled WGS sequence"/>
</dbReference>
<feature type="domain" description="Penicillin-binding protein transpeptidase" evidence="1">
    <location>
        <begin position="159"/>
        <end position="487"/>
    </location>
</feature>
<dbReference type="EMBL" id="BAAAQT010000008">
    <property type="protein sequence ID" value="GAA2176485.1"/>
    <property type="molecule type" value="Genomic_DNA"/>
</dbReference>
<dbReference type="InterPro" id="IPR036138">
    <property type="entry name" value="PBP_dimer_sf"/>
</dbReference>
<keyword evidence="4" id="KW-1185">Reference proteome</keyword>
<reference evidence="3 4" key="1">
    <citation type="journal article" date="2019" name="Int. J. Syst. Evol. Microbiol.">
        <title>The Global Catalogue of Microorganisms (GCM) 10K type strain sequencing project: providing services to taxonomists for standard genome sequencing and annotation.</title>
        <authorList>
            <consortium name="The Broad Institute Genomics Platform"/>
            <consortium name="The Broad Institute Genome Sequencing Center for Infectious Disease"/>
            <person name="Wu L."/>
            <person name="Ma J."/>
        </authorList>
    </citation>
    <scope>NUCLEOTIDE SEQUENCE [LARGE SCALE GENOMIC DNA]</scope>
    <source>
        <strain evidence="3 4">JCM 16026</strain>
    </source>
</reference>
<dbReference type="SUPFAM" id="SSF56519">
    <property type="entry name" value="Penicillin binding protein dimerisation domain"/>
    <property type="match status" value="1"/>
</dbReference>
<evidence type="ECO:0000313" key="3">
    <source>
        <dbReference type="EMBL" id="GAA2176485.1"/>
    </source>
</evidence>
<dbReference type="PANTHER" id="PTHR30627">
    <property type="entry name" value="PEPTIDOGLYCAN D,D-TRANSPEPTIDASE"/>
    <property type="match status" value="1"/>
</dbReference>
<dbReference type="InterPro" id="IPR001460">
    <property type="entry name" value="PCN-bd_Tpept"/>
</dbReference>
<name>A0ABN3AZJ8_9MICO</name>
<proteinExistence type="predicted"/>
<dbReference type="RefSeq" id="WP_344344942.1">
    <property type="nucleotide sequence ID" value="NZ_BAAAQT010000008.1"/>
</dbReference>
<dbReference type="Pfam" id="PF00905">
    <property type="entry name" value="Transpeptidase"/>
    <property type="match status" value="1"/>
</dbReference>
<organism evidence="3 4">
    <name type="scientific">Agrococcus versicolor</name>
    <dbReference type="NCBI Taxonomy" id="501482"/>
    <lineage>
        <taxon>Bacteria</taxon>
        <taxon>Bacillati</taxon>
        <taxon>Actinomycetota</taxon>
        <taxon>Actinomycetes</taxon>
        <taxon>Micrococcales</taxon>
        <taxon>Microbacteriaceae</taxon>
        <taxon>Agrococcus</taxon>
    </lineage>
</organism>
<evidence type="ECO:0000259" key="1">
    <source>
        <dbReference type="Pfam" id="PF00905"/>
    </source>
</evidence>
<sequence>MNRELSRVSVLLLCMFVALFGSTSIIQWAQADALRDDPRNSRTILASFAAERGSILVDGTAVAQSVESGDVYEWQRVYPQGALYAPVTGYNTLGQGNSGIEGAMNDELTGQASSQFFQQVEQLITGQDPSGSSVELTIDPAAQQAAMDGLAAAGAGATGAAVAIDPATGDILALASSPTFDPSLLANHDTEAVIAAYDTMLADPNDPLVNRAIGGDLYFPGSVFKLVVTAAAIESGSYTPESTFGNPASLDLSGTQTPIYNSTRQACSGGEGDQVSLTSALIYSCNIPFAELGEQLGEDAIADQAAAFGYGDPLSIPMSVTPSTYPTGLSPSELQLTSFGQFDVRVTPLQIAMTTAAIANGGELMQPQLVDEVIDTETLDVLAEPAPQSLGQAVSESTAQTMQDLMVQGVTEGLASNAAIPGVTVGGKTGTAENDESGDSPYNLWFTGFGEGSDGQQVAVAVVVVPEQNIAADTSNQVAAPIGRAMIEAVLNS</sequence>
<dbReference type="InterPro" id="IPR050515">
    <property type="entry name" value="Beta-lactam/transpept"/>
</dbReference>
<gene>
    <name evidence="3" type="ORF">GCM10009846_30500</name>
</gene>
<dbReference type="Gene3D" id="3.40.710.10">
    <property type="entry name" value="DD-peptidase/beta-lactamase superfamily"/>
    <property type="match status" value="1"/>
</dbReference>
<dbReference type="InterPro" id="IPR012338">
    <property type="entry name" value="Beta-lactam/transpept-like"/>
</dbReference>
<comment type="caution">
    <text evidence="3">The sequence shown here is derived from an EMBL/GenBank/DDBJ whole genome shotgun (WGS) entry which is preliminary data.</text>
</comment>
<dbReference type="InterPro" id="IPR054120">
    <property type="entry name" value="PBPA_dimer"/>
</dbReference>